<feature type="domain" description="Glycosyltransferase subfamily 4-like N-terminal" evidence="4">
    <location>
        <begin position="18"/>
        <end position="171"/>
    </location>
</feature>
<keyword evidence="1" id="KW-0328">Glycosyltransferase</keyword>
<dbReference type="PANTHER" id="PTHR12526">
    <property type="entry name" value="GLYCOSYLTRANSFERASE"/>
    <property type="match status" value="1"/>
</dbReference>
<dbReference type="Pfam" id="PF13439">
    <property type="entry name" value="Glyco_transf_4"/>
    <property type="match status" value="1"/>
</dbReference>
<keyword evidence="6" id="KW-1185">Reference proteome</keyword>
<dbReference type="InterPro" id="IPR001296">
    <property type="entry name" value="Glyco_trans_1"/>
</dbReference>
<dbReference type="CDD" id="cd03819">
    <property type="entry name" value="GT4_WavL-like"/>
    <property type="match status" value="1"/>
</dbReference>
<dbReference type="SUPFAM" id="SSF53756">
    <property type="entry name" value="UDP-Glycosyltransferase/glycogen phosphorylase"/>
    <property type="match status" value="1"/>
</dbReference>
<evidence type="ECO:0000259" key="3">
    <source>
        <dbReference type="Pfam" id="PF00534"/>
    </source>
</evidence>
<keyword evidence="2" id="KW-0808">Transferase</keyword>
<sequence>MIRFNKTVLQIVPRLDAGGAERTTLEVADAVTRSGGRAIVVTAGGRLTEAITNLGGEVIIAPVASKNPIQILQNARILTDLINRERVEIAHVRSRAPAWSALLAARKTGIPLVATYHGAYTAKSSIKQLYNSSMLRADRIIANSRFTADNIAALDNTVLERVRVIPRGVDIGLFDPKKVSSERVNQLAAEWGVPEKPGFRVLLPARLTPWKGHETAIEAISKVFVGNGKPESSGQGPGLALVFCGGALGKVSYEDRLRTLIDELGVGDMVYWGGDCADMPAAYAWSDIVLTPSVKPEAFGRVAIEAGAMGKPVISAKHGGAQETIIHGETGVLVRPADSDALAESISALMAMSIDERTSMGEKGRARATSLFSSDAMCDATIGVYRELLAERA</sequence>
<dbReference type="InterPro" id="IPR028098">
    <property type="entry name" value="Glyco_trans_4-like_N"/>
</dbReference>
<evidence type="ECO:0000259" key="4">
    <source>
        <dbReference type="Pfam" id="PF13439"/>
    </source>
</evidence>
<name>A0ABV3Z387_9PROT</name>
<accession>A0ABV3Z387</accession>
<feature type="domain" description="Glycosyl transferase family 1" evidence="3">
    <location>
        <begin position="200"/>
        <end position="366"/>
    </location>
</feature>
<evidence type="ECO:0000313" key="6">
    <source>
        <dbReference type="Proteomes" id="UP001560685"/>
    </source>
</evidence>
<dbReference type="Gene3D" id="3.40.50.2000">
    <property type="entry name" value="Glycogen Phosphorylase B"/>
    <property type="match status" value="2"/>
</dbReference>
<comment type="caution">
    <text evidence="5">The sequence shown here is derived from an EMBL/GenBank/DDBJ whole genome shotgun (WGS) entry which is preliminary data.</text>
</comment>
<gene>
    <name evidence="5" type="ORF">ABFZ84_06825</name>
</gene>
<evidence type="ECO:0000313" key="5">
    <source>
        <dbReference type="EMBL" id="MEX6633261.1"/>
    </source>
</evidence>
<proteinExistence type="predicted"/>
<dbReference type="EMBL" id="JBEHZE010000001">
    <property type="protein sequence ID" value="MEX6633261.1"/>
    <property type="molecule type" value="Genomic_DNA"/>
</dbReference>
<dbReference type="RefSeq" id="WP_369313217.1">
    <property type="nucleotide sequence ID" value="NZ_JBEHZE010000001.1"/>
</dbReference>
<evidence type="ECO:0000256" key="1">
    <source>
        <dbReference type="ARBA" id="ARBA00022676"/>
    </source>
</evidence>
<organism evidence="5 6">
    <name type="scientific">Hyphococcus lacteus</name>
    <dbReference type="NCBI Taxonomy" id="3143536"/>
    <lineage>
        <taxon>Bacteria</taxon>
        <taxon>Pseudomonadati</taxon>
        <taxon>Pseudomonadota</taxon>
        <taxon>Alphaproteobacteria</taxon>
        <taxon>Parvularculales</taxon>
        <taxon>Parvularculaceae</taxon>
        <taxon>Hyphococcus</taxon>
    </lineage>
</organism>
<dbReference type="Pfam" id="PF00534">
    <property type="entry name" value="Glycos_transf_1"/>
    <property type="match status" value="1"/>
</dbReference>
<reference evidence="5 6" key="1">
    <citation type="submission" date="2024-05" db="EMBL/GenBank/DDBJ databases">
        <title>Three bacterial strains, DH-69, EH-24, and ECK-19 isolated from coastal sediments.</title>
        <authorList>
            <person name="Ye Y.-Q."/>
            <person name="Du Z.-J."/>
        </authorList>
    </citation>
    <scope>NUCLEOTIDE SEQUENCE [LARGE SCALE GENOMIC DNA]</scope>
    <source>
        <strain evidence="5 6">ECK-19</strain>
    </source>
</reference>
<protein>
    <submittedName>
        <fullName evidence="5">Glycosyltransferase family 4 protein</fullName>
    </submittedName>
</protein>
<evidence type="ECO:0000256" key="2">
    <source>
        <dbReference type="ARBA" id="ARBA00022679"/>
    </source>
</evidence>
<dbReference type="PANTHER" id="PTHR12526:SF510">
    <property type="entry name" value="D-INOSITOL 3-PHOSPHATE GLYCOSYLTRANSFERASE"/>
    <property type="match status" value="1"/>
</dbReference>
<dbReference type="Proteomes" id="UP001560685">
    <property type="component" value="Unassembled WGS sequence"/>
</dbReference>